<dbReference type="CDD" id="cd03390">
    <property type="entry name" value="PAP2_containing_1_like"/>
    <property type="match status" value="1"/>
</dbReference>
<evidence type="ECO:0000256" key="2">
    <source>
        <dbReference type="ARBA" id="ARBA00008816"/>
    </source>
</evidence>
<evidence type="ECO:0000313" key="9">
    <source>
        <dbReference type="EMBL" id="RFU35938.1"/>
    </source>
</evidence>
<feature type="transmembrane region" description="Helical" evidence="7">
    <location>
        <begin position="285"/>
        <end position="305"/>
    </location>
</feature>
<evidence type="ECO:0000259" key="8">
    <source>
        <dbReference type="SMART" id="SM00014"/>
    </source>
</evidence>
<dbReference type="OMA" id="WNAGWMG"/>
<feature type="region of interest" description="Disordered" evidence="6">
    <location>
        <begin position="368"/>
        <end position="394"/>
    </location>
</feature>
<dbReference type="GO" id="GO:0008195">
    <property type="term" value="F:phosphatidate phosphatase activity"/>
    <property type="evidence" value="ECO:0007669"/>
    <property type="project" value="TreeGrafter"/>
</dbReference>
<reference evidence="9 10" key="1">
    <citation type="submission" date="2018-05" db="EMBL/GenBank/DDBJ databases">
        <title>Draft genome sequence of Scytalidium lignicola DSM 105466, a ubiquitous saprotrophic fungus.</title>
        <authorList>
            <person name="Buettner E."/>
            <person name="Gebauer A.M."/>
            <person name="Hofrichter M."/>
            <person name="Liers C."/>
            <person name="Kellner H."/>
        </authorList>
    </citation>
    <scope>NUCLEOTIDE SEQUENCE [LARGE SCALE GENOMIC DNA]</scope>
    <source>
        <strain evidence="9 10">DSM 105466</strain>
    </source>
</reference>
<evidence type="ECO:0000256" key="3">
    <source>
        <dbReference type="ARBA" id="ARBA00022692"/>
    </source>
</evidence>
<comment type="subcellular location">
    <subcellularLocation>
        <location evidence="1">Membrane</location>
        <topology evidence="1">Multi-pass membrane protein</topology>
    </subcellularLocation>
</comment>
<feature type="transmembrane region" description="Helical" evidence="7">
    <location>
        <begin position="12"/>
        <end position="33"/>
    </location>
</feature>
<feature type="domain" description="Phosphatidic acid phosphatase type 2/haloperoxidase" evidence="8">
    <location>
        <begin position="112"/>
        <end position="302"/>
    </location>
</feature>
<evidence type="ECO:0000256" key="7">
    <source>
        <dbReference type="SAM" id="Phobius"/>
    </source>
</evidence>
<dbReference type="Proteomes" id="UP000258309">
    <property type="component" value="Unassembled WGS sequence"/>
</dbReference>
<dbReference type="GO" id="GO:0016020">
    <property type="term" value="C:membrane"/>
    <property type="evidence" value="ECO:0007669"/>
    <property type="project" value="UniProtKB-SubCell"/>
</dbReference>
<keyword evidence="4 7" id="KW-1133">Transmembrane helix</keyword>
<feature type="transmembrane region" description="Helical" evidence="7">
    <location>
        <begin position="252"/>
        <end position="273"/>
    </location>
</feature>
<dbReference type="EMBL" id="NCSJ02000003">
    <property type="protein sequence ID" value="RFU35938.1"/>
    <property type="molecule type" value="Genomic_DNA"/>
</dbReference>
<feature type="transmembrane region" description="Helical" evidence="7">
    <location>
        <begin position="63"/>
        <end position="85"/>
    </location>
</feature>
<dbReference type="AlphaFoldDB" id="A0A3E2HRD9"/>
<keyword evidence="3 7" id="KW-0812">Transmembrane</keyword>
<sequence>MARFTGRVSVAVVLSYVLDWVVVLVAGVAGLLFSRITPNKRPFSVANPDISFPHVINEKISSALLIILGLAVPAGVVLLACLLLVPGSPSPRNTPKSLIWRRKLWELNTGWLGLGLSLAISNLVTSGVKNIIGKPRPDLLSRCNPDLAALTRFTIGGFENSGFLVSPGICRNQDKSLMNDGFRSFPSGHASFSSAGLVYLSLFLAAKLGVWAPYLAASLHPNSADPASFSIFTSESPEFKSRGRVPIRNQGAAAPVYLLAICLVPACVAIYVASTRFSDFRHHGFDVLSGFVLGTSTSFFGFYYYQVPLRRGGGWSYGPRSAARAFWAGVGRGGYVDGGLDERSQRNAAKEADNMGRVEEYSMTDLEAGRRLEESGSPDHMGEEGIELLQEREL</sequence>
<gene>
    <name evidence="9" type="ORF">B7463_g330</name>
</gene>
<evidence type="ECO:0000313" key="10">
    <source>
        <dbReference type="Proteomes" id="UP000258309"/>
    </source>
</evidence>
<dbReference type="InterPro" id="IPR000326">
    <property type="entry name" value="PAP2/HPO"/>
</dbReference>
<dbReference type="SMART" id="SM00014">
    <property type="entry name" value="acidPPc"/>
    <property type="match status" value="1"/>
</dbReference>
<dbReference type="InterPro" id="IPR036938">
    <property type="entry name" value="PAP2/HPO_sf"/>
</dbReference>
<feature type="transmembrane region" description="Helical" evidence="7">
    <location>
        <begin position="197"/>
        <end position="216"/>
    </location>
</feature>
<dbReference type="SUPFAM" id="SSF48317">
    <property type="entry name" value="Acid phosphatase/Vanadium-dependent haloperoxidase"/>
    <property type="match status" value="1"/>
</dbReference>
<dbReference type="PANTHER" id="PTHR10165:SF154">
    <property type="entry name" value="PAP2 DOMAIN PROTEIN (AFU_ORTHOLOGUE AFUA_1G09730)"/>
    <property type="match status" value="1"/>
</dbReference>
<dbReference type="InterPro" id="IPR043216">
    <property type="entry name" value="PAP-like"/>
</dbReference>
<keyword evidence="10" id="KW-1185">Reference proteome</keyword>
<dbReference type="Pfam" id="PF01569">
    <property type="entry name" value="PAP2"/>
    <property type="match status" value="1"/>
</dbReference>
<accession>A0A3E2HRD9</accession>
<dbReference type="STRING" id="5539.A0A3E2HRD9"/>
<feature type="non-terminal residue" evidence="9">
    <location>
        <position position="1"/>
    </location>
</feature>
<organism evidence="9 10">
    <name type="scientific">Scytalidium lignicola</name>
    <name type="common">Hyphomycete</name>
    <dbReference type="NCBI Taxonomy" id="5539"/>
    <lineage>
        <taxon>Eukaryota</taxon>
        <taxon>Fungi</taxon>
        <taxon>Dikarya</taxon>
        <taxon>Ascomycota</taxon>
        <taxon>Pezizomycotina</taxon>
        <taxon>Leotiomycetes</taxon>
        <taxon>Leotiomycetes incertae sedis</taxon>
        <taxon>Scytalidium</taxon>
    </lineage>
</organism>
<evidence type="ECO:0000256" key="5">
    <source>
        <dbReference type="ARBA" id="ARBA00023136"/>
    </source>
</evidence>
<evidence type="ECO:0000256" key="1">
    <source>
        <dbReference type="ARBA" id="ARBA00004141"/>
    </source>
</evidence>
<proteinExistence type="inferred from homology"/>
<dbReference type="GO" id="GO:0046839">
    <property type="term" value="P:phospholipid dephosphorylation"/>
    <property type="evidence" value="ECO:0007669"/>
    <property type="project" value="TreeGrafter"/>
</dbReference>
<name>A0A3E2HRD9_SCYLI</name>
<evidence type="ECO:0000256" key="6">
    <source>
        <dbReference type="SAM" id="MobiDB-lite"/>
    </source>
</evidence>
<evidence type="ECO:0000256" key="4">
    <source>
        <dbReference type="ARBA" id="ARBA00022989"/>
    </source>
</evidence>
<dbReference type="OrthoDB" id="8907274at2759"/>
<dbReference type="PANTHER" id="PTHR10165">
    <property type="entry name" value="LIPID PHOSPHATE PHOSPHATASE"/>
    <property type="match status" value="1"/>
</dbReference>
<keyword evidence="5 7" id="KW-0472">Membrane</keyword>
<dbReference type="GO" id="GO:0006644">
    <property type="term" value="P:phospholipid metabolic process"/>
    <property type="evidence" value="ECO:0007669"/>
    <property type="project" value="InterPro"/>
</dbReference>
<comment type="caution">
    <text evidence="9">The sequence shown here is derived from an EMBL/GenBank/DDBJ whole genome shotgun (WGS) entry which is preliminary data.</text>
</comment>
<comment type="similarity">
    <text evidence="2">Belongs to the PA-phosphatase related phosphoesterase family.</text>
</comment>
<feature type="non-terminal residue" evidence="9">
    <location>
        <position position="394"/>
    </location>
</feature>
<protein>
    <recommendedName>
        <fullName evidence="8">Phosphatidic acid phosphatase type 2/haloperoxidase domain-containing protein</fullName>
    </recommendedName>
</protein>
<feature type="transmembrane region" description="Helical" evidence="7">
    <location>
        <begin position="110"/>
        <end position="132"/>
    </location>
</feature>
<dbReference type="Gene3D" id="1.20.144.10">
    <property type="entry name" value="Phosphatidic acid phosphatase type 2/haloperoxidase"/>
    <property type="match status" value="1"/>
</dbReference>